<dbReference type="OMA" id="ENIGAWM"/>
<dbReference type="PANTHER" id="PTHR11709">
    <property type="entry name" value="MULTI-COPPER OXIDASE"/>
    <property type="match status" value="1"/>
</dbReference>
<dbReference type="GO" id="GO:0016491">
    <property type="term" value="F:oxidoreductase activity"/>
    <property type="evidence" value="ECO:0007669"/>
    <property type="project" value="UniProtKB-KW"/>
</dbReference>
<evidence type="ECO:0000256" key="3">
    <source>
        <dbReference type="ARBA" id="ARBA00023002"/>
    </source>
</evidence>
<feature type="signal peptide" evidence="5">
    <location>
        <begin position="1"/>
        <end position="21"/>
    </location>
</feature>
<accession>A0A3E2HDW5</accession>
<dbReference type="GO" id="GO:0005507">
    <property type="term" value="F:copper ion binding"/>
    <property type="evidence" value="ECO:0007669"/>
    <property type="project" value="InterPro"/>
</dbReference>
<evidence type="ECO:0000259" key="6">
    <source>
        <dbReference type="Pfam" id="PF00394"/>
    </source>
</evidence>
<dbReference type="InterPro" id="IPR035666">
    <property type="entry name" value="MCO_CuRO_3"/>
</dbReference>
<sequence length="587" mass="65059">MSKLLRFSLFTLAIYTLLTQASLLHVHDHTFVPDVILRVTAENVAQSCLPAKSTLLVNGTSPGPEIRLVEGTTTWIRVYNDMPDQNLTMHWHGLSMAVSPFSDGTPQASQWPIPPNYFFDYEINVPIGMAGTYYYHSHVGFQAVSAAGPLIVNEVGIIPYHYDEEKIIFLTDVFTRNDTDIAAGLANDPLIWSGETSMVLINGKGGGSANGTTCNASIEIIDVEPNKTYRLRFIGGTALTVASLAIQGHSDLVVIEADGSYTKPQKTNFLQIGTGQRFSVLLKTAANPTANDFWIQIESRERPTTTQGFALLRYANRNQPAKETEIFPPTTPPLTLPETDTSFLEYALSPLTPAFDFPTAAEVTRRVTITVHQAVRGQTIWIQNGYNWTETFPKEPYLVSLYKRDGIEFPSMQRALANNGIDPVTRSFPAQIGEVLEIVIQNTGADSGGLDVHPFHAHGAHFFDLGSGNGTYDAKVNEQKIRARGYEPLKRDTTMLYRYGTATGNGTAEGWRAWRLKVTEPGVWMIHCHILQHMLMGMQTVWVMGNSQQVLRLPYPEVKGYLAYGGDVYGNETHPPTVVHFNDDWAS</sequence>
<keyword evidence="3" id="KW-0560">Oxidoreductase</keyword>
<feature type="domain" description="Plastocyanin-like" evidence="6">
    <location>
        <begin position="165"/>
        <end position="316"/>
    </location>
</feature>
<dbReference type="InterPro" id="IPR002355">
    <property type="entry name" value="Cu_oxidase_Cu_BS"/>
</dbReference>
<feature type="domain" description="Plastocyanin-like" evidence="7">
    <location>
        <begin position="415"/>
        <end position="545"/>
    </location>
</feature>
<dbReference type="InterPro" id="IPR045087">
    <property type="entry name" value="Cu-oxidase_fam"/>
</dbReference>
<feature type="non-terminal residue" evidence="9">
    <location>
        <position position="1"/>
    </location>
</feature>
<keyword evidence="10" id="KW-1185">Reference proteome</keyword>
<feature type="non-terminal residue" evidence="9">
    <location>
        <position position="587"/>
    </location>
</feature>
<dbReference type="Pfam" id="PF00394">
    <property type="entry name" value="Cu-oxidase"/>
    <property type="match status" value="1"/>
</dbReference>
<gene>
    <name evidence="9" type="ORF">B7463_g4738</name>
</gene>
<keyword evidence="4" id="KW-0186">Copper</keyword>
<dbReference type="STRING" id="5539.A0A3E2HDW5"/>
<dbReference type="InterPro" id="IPR017762">
    <property type="entry name" value="Multicopper_oxidase_fun"/>
</dbReference>
<dbReference type="AlphaFoldDB" id="A0A3E2HDW5"/>
<proteinExistence type="inferred from homology"/>
<dbReference type="Pfam" id="PF07731">
    <property type="entry name" value="Cu-oxidase_2"/>
    <property type="match status" value="1"/>
</dbReference>
<dbReference type="Gene3D" id="2.60.40.420">
    <property type="entry name" value="Cupredoxins - blue copper proteins"/>
    <property type="match status" value="3"/>
</dbReference>
<evidence type="ECO:0000256" key="5">
    <source>
        <dbReference type="SAM" id="SignalP"/>
    </source>
</evidence>
<protein>
    <recommendedName>
        <fullName evidence="11">Laccase</fullName>
    </recommendedName>
</protein>
<dbReference type="InterPro" id="IPR008972">
    <property type="entry name" value="Cupredoxin"/>
</dbReference>
<keyword evidence="5" id="KW-0732">Signal</keyword>
<dbReference type="PANTHER" id="PTHR11709:SF394">
    <property type="entry name" value="FI03373P-RELATED"/>
    <property type="match status" value="1"/>
</dbReference>
<dbReference type="InterPro" id="IPR001117">
    <property type="entry name" value="Cu-oxidase_2nd"/>
</dbReference>
<evidence type="ECO:0000256" key="1">
    <source>
        <dbReference type="ARBA" id="ARBA00010609"/>
    </source>
</evidence>
<evidence type="ECO:0008006" key="11">
    <source>
        <dbReference type="Google" id="ProtNLM"/>
    </source>
</evidence>
<comment type="similarity">
    <text evidence="1">Belongs to the multicopper oxidase family.</text>
</comment>
<dbReference type="CDD" id="cd13895">
    <property type="entry name" value="CuRO_3_AAO_like_2"/>
    <property type="match status" value="1"/>
</dbReference>
<name>A0A3E2HDW5_SCYLI</name>
<feature type="chain" id="PRO_5017596436" description="Laccase" evidence="5">
    <location>
        <begin position="22"/>
        <end position="587"/>
    </location>
</feature>
<dbReference type="PROSITE" id="PS00079">
    <property type="entry name" value="MULTICOPPER_OXIDASE1"/>
    <property type="match status" value="1"/>
</dbReference>
<evidence type="ECO:0000256" key="4">
    <source>
        <dbReference type="ARBA" id="ARBA00023008"/>
    </source>
</evidence>
<evidence type="ECO:0000259" key="8">
    <source>
        <dbReference type="Pfam" id="PF07732"/>
    </source>
</evidence>
<organism evidence="9 10">
    <name type="scientific">Scytalidium lignicola</name>
    <name type="common">Hyphomycete</name>
    <dbReference type="NCBI Taxonomy" id="5539"/>
    <lineage>
        <taxon>Eukaryota</taxon>
        <taxon>Fungi</taxon>
        <taxon>Dikarya</taxon>
        <taxon>Ascomycota</taxon>
        <taxon>Pezizomycotina</taxon>
        <taxon>Leotiomycetes</taxon>
        <taxon>Leotiomycetes incertae sedis</taxon>
        <taxon>Scytalidium</taxon>
    </lineage>
</organism>
<feature type="domain" description="Plastocyanin-like" evidence="8">
    <location>
        <begin position="39"/>
        <end position="154"/>
    </location>
</feature>
<dbReference type="InterPro" id="IPR011706">
    <property type="entry name" value="Cu-oxidase_C"/>
</dbReference>
<dbReference type="OrthoDB" id="2121828at2759"/>
<keyword evidence="2" id="KW-0479">Metal-binding</keyword>
<evidence type="ECO:0000259" key="7">
    <source>
        <dbReference type="Pfam" id="PF07731"/>
    </source>
</evidence>
<evidence type="ECO:0000256" key="2">
    <source>
        <dbReference type="ARBA" id="ARBA00022723"/>
    </source>
</evidence>
<evidence type="ECO:0000313" key="9">
    <source>
        <dbReference type="EMBL" id="RFU31599.1"/>
    </source>
</evidence>
<dbReference type="SUPFAM" id="SSF49503">
    <property type="entry name" value="Cupredoxins"/>
    <property type="match status" value="3"/>
</dbReference>
<dbReference type="Pfam" id="PF07732">
    <property type="entry name" value="Cu-oxidase_3"/>
    <property type="match status" value="1"/>
</dbReference>
<reference evidence="9 10" key="1">
    <citation type="submission" date="2018-05" db="EMBL/GenBank/DDBJ databases">
        <title>Draft genome sequence of Scytalidium lignicola DSM 105466, a ubiquitous saprotrophic fungus.</title>
        <authorList>
            <person name="Buettner E."/>
            <person name="Gebauer A.M."/>
            <person name="Hofrichter M."/>
            <person name="Liers C."/>
            <person name="Kellner H."/>
        </authorList>
    </citation>
    <scope>NUCLEOTIDE SEQUENCE [LARGE SCALE GENOMIC DNA]</scope>
    <source>
        <strain evidence="9 10">DSM 105466</strain>
    </source>
</reference>
<dbReference type="EMBL" id="NCSJ02000072">
    <property type="protein sequence ID" value="RFU31599.1"/>
    <property type="molecule type" value="Genomic_DNA"/>
</dbReference>
<dbReference type="NCBIfam" id="TIGR03390">
    <property type="entry name" value="ascorbOXfungal"/>
    <property type="match status" value="1"/>
</dbReference>
<dbReference type="InterPro" id="IPR011707">
    <property type="entry name" value="Cu-oxidase-like_N"/>
</dbReference>
<dbReference type="Proteomes" id="UP000258309">
    <property type="component" value="Unassembled WGS sequence"/>
</dbReference>
<comment type="caution">
    <text evidence="9">The sequence shown here is derived from an EMBL/GenBank/DDBJ whole genome shotgun (WGS) entry which is preliminary data.</text>
</comment>
<dbReference type="InterPro" id="IPR033138">
    <property type="entry name" value="Cu_oxidase_CS"/>
</dbReference>
<dbReference type="PROSITE" id="PS00080">
    <property type="entry name" value="MULTICOPPER_OXIDASE2"/>
    <property type="match status" value="1"/>
</dbReference>
<evidence type="ECO:0000313" key="10">
    <source>
        <dbReference type="Proteomes" id="UP000258309"/>
    </source>
</evidence>